<name>A0A3P6FW41_BRAOL</name>
<reference evidence="1" key="1">
    <citation type="submission" date="2018-11" db="EMBL/GenBank/DDBJ databases">
        <authorList>
            <consortium name="Genoscope - CEA"/>
            <person name="William W."/>
        </authorList>
    </citation>
    <scope>NUCLEOTIDE SEQUENCE</scope>
</reference>
<dbReference type="EMBL" id="LR031880">
    <property type="protein sequence ID" value="VDD62537.1"/>
    <property type="molecule type" value="Genomic_DNA"/>
</dbReference>
<evidence type="ECO:0000313" key="1">
    <source>
        <dbReference type="EMBL" id="VDD62537.1"/>
    </source>
</evidence>
<organism evidence="1">
    <name type="scientific">Brassica oleracea</name>
    <name type="common">Wild cabbage</name>
    <dbReference type="NCBI Taxonomy" id="3712"/>
    <lineage>
        <taxon>Eukaryota</taxon>
        <taxon>Viridiplantae</taxon>
        <taxon>Streptophyta</taxon>
        <taxon>Embryophyta</taxon>
        <taxon>Tracheophyta</taxon>
        <taxon>Spermatophyta</taxon>
        <taxon>Magnoliopsida</taxon>
        <taxon>eudicotyledons</taxon>
        <taxon>Gunneridae</taxon>
        <taxon>Pentapetalae</taxon>
        <taxon>rosids</taxon>
        <taxon>malvids</taxon>
        <taxon>Brassicales</taxon>
        <taxon>Brassicaceae</taxon>
        <taxon>Brassiceae</taxon>
        <taxon>Brassica</taxon>
    </lineage>
</organism>
<accession>A0A3P6FW41</accession>
<gene>
    <name evidence="1" type="ORF">BOLC6T37990H</name>
</gene>
<dbReference type="AlphaFoldDB" id="A0A3P6FW41"/>
<protein>
    <submittedName>
        <fullName evidence="1">Uncharacterized protein</fullName>
    </submittedName>
</protein>
<proteinExistence type="predicted"/>
<sequence>MRKPLLLEMKRIRKPVLERKRMIMTTVPMVLARRMKMLKKNRKKQMRRKRLKVLKKKMTEKS</sequence>